<dbReference type="AlphaFoldDB" id="A0A501WQM9"/>
<gene>
    <name evidence="6" type="ORF">FJM51_15535</name>
</gene>
<comment type="caution">
    <text evidence="6">The sequence shown here is derived from an EMBL/GenBank/DDBJ whole genome shotgun (WGS) entry which is preliminary data.</text>
</comment>
<dbReference type="GO" id="GO:0043190">
    <property type="term" value="C:ATP-binding cassette (ABC) transporter complex"/>
    <property type="evidence" value="ECO:0007669"/>
    <property type="project" value="InterPro"/>
</dbReference>
<dbReference type="InterPro" id="IPR006311">
    <property type="entry name" value="TAT_signal"/>
</dbReference>
<dbReference type="Pfam" id="PF00496">
    <property type="entry name" value="SBP_bac_5"/>
    <property type="match status" value="1"/>
</dbReference>
<dbReference type="EMBL" id="VFRP01000016">
    <property type="protein sequence ID" value="TPE49291.1"/>
    <property type="molecule type" value="Genomic_DNA"/>
</dbReference>
<dbReference type="PANTHER" id="PTHR30290">
    <property type="entry name" value="PERIPLASMIC BINDING COMPONENT OF ABC TRANSPORTER"/>
    <property type="match status" value="1"/>
</dbReference>
<name>A0A501WQM9_9RHOB</name>
<dbReference type="PIRSF" id="PIRSF002741">
    <property type="entry name" value="MppA"/>
    <property type="match status" value="1"/>
</dbReference>
<comment type="similarity">
    <text evidence="2">Belongs to the bacterial solute-binding protein 5 family.</text>
</comment>
<keyword evidence="7" id="KW-1185">Reference proteome</keyword>
<keyword evidence="4" id="KW-0732">Signal</keyword>
<dbReference type="InterPro" id="IPR039424">
    <property type="entry name" value="SBP_5"/>
</dbReference>
<evidence type="ECO:0000256" key="2">
    <source>
        <dbReference type="ARBA" id="ARBA00005695"/>
    </source>
</evidence>
<dbReference type="OrthoDB" id="9803988at2"/>
<sequence>MIVSNETHRLRLSVEPIRSEEVRVIPETETPRRGRGPVRALTRRHLLRTASACAAIALLWQGAPASAQAARDTLIVAGPRTPESLDQEYPPTEAVHELRRNVYERLLAYDMQTGEDGVSYEDFSKITGALAESWEVSPDFTSITFHLRPGVVSATGGALDADDVMWSFERGWNLKSNFHWYMTQILNIEDPAAAFQKIDDMTVKVTIPKPSPLLEKLWINSDLGILDADAMKPHLTGEDPWGSRWLATNSASFGPYSVAKYTPGQEIVYEANEKYYRGAPALKKVIFREMPTTANRVAALQAGAVDVAEYLSPRELAMVEKMPGVSVHKVFGNYIHRVEMQNEMKPFDDPRVRQALNYLVPRDEIAQAVYFGTARPTKSPISEIYPAFTDAYFPYANDPEKAKALLAEAGYPDGFKTELGYRTGDQLEEEIAVILKTAFAQAGVDVTLSKLPASTLVERYTQGEIPMYFFRDMAIVPDAAYVANLWLNSDSLIDYSRFKSDEVDALIDSALTSTDEPKRIADMQRVQQVVMEQAPWVFLFNPGYQLATRANVKGYSWYTPNGNAWFDFHKE</sequence>
<keyword evidence="3" id="KW-0813">Transport</keyword>
<evidence type="ECO:0000313" key="7">
    <source>
        <dbReference type="Proteomes" id="UP000319255"/>
    </source>
</evidence>
<evidence type="ECO:0000256" key="1">
    <source>
        <dbReference type="ARBA" id="ARBA00004418"/>
    </source>
</evidence>
<dbReference type="PROSITE" id="PS51318">
    <property type="entry name" value="TAT"/>
    <property type="match status" value="1"/>
</dbReference>
<accession>A0A501WQM9</accession>
<dbReference type="CDD" id="cd08512">
    <property type="entry name" value="PBP2_NikA_DppA_OppA_like_7"/>
    <property type="match status" value="1"/>
</dbReference>
<dbReference type="InterPro" id="IPR030678">
    <property type="entry name" value="Peptide/Ni-bd"/>
</dbReference>
<dbReference type="PANTHER" id="PTHR30290:SF10">
    <property type="entry name" value="PERIPLASMIC OLIGOPEPTIDE-BINDING PROTEIN-RELATED"/>
    <property type="match status" value="1"/>
</dbReference>
<dbReference type="SUPFAM" id="SSF53850">
    <property type="entry name" value="Periplasmic binding protein-like II"/>
    <property type="match status" value="1"/>
</dbReference>
<protein>
    <submittedName>
        <fullName evidence="6">ABC transporter substrate-binding protein</fullName>
    </submittedName>
</protein>
<proteinExistence type="inferred from homology"/>
<dbReference type="GO" id="GO:0015833">
    <property type="term" value="P:peptide transport"/>
    <property type="evidence" value="ECO:0007669"/>
    <property type="project" value="TreeGrafter"/>
</dbReference>
<comment type="subcellular location">
    <subcellularLocation>
        <location evidence="1">Periplasm</location>
    </subcellularLocation>
</comment>
<dbReference type="Gene3D" id="3.90.76.10">
    <property type="entry name" value="Dipeptide-binding Protein, Domain 1"/>
    <property type="match status" value="1"/>
</dbReference>
<dbReference type="Gene3D" id="3.40.190.10">
    <property type="entry name" value="Periplasmic binding protein-like II"/>
    <property type="match status" value="1"/>
</dbReference>
<dbReference type="InterPro" id="IPR000914">
    <property type="entry name" value="SBP_5_dom"/>
</dbReference>
<reference evidence="6 7" key="1">
    <citation type="submission" date="2019-06" db="EMBL/GenBank/DDBJ databases">
        <title>A novel bacterium of genus Amaricoccus, isolated from marine sediment.</title>
        <authorList>
            <person name="Huang H."/>
            <person name="Mo K."/>
            <person name="Hu Y."/>
        </authorList>
    </citation>
    <scope>NUCLEOTIDE SEQUENCE [LARGE SCALE GENOMIC DNA]</scope>
    <source>
        <strain evidence="6 7">HB172011</strain>
    </source>
</reference>
<dbReference type="Proteomes" id="UP000319255">
    <property type="component" value="Unassembled WGS sequence"/>
</dbReference>
<evidence type="ECO:0000259" key="5">
    <source>
        <dbReference type="Pfam" id="PF00496"/>
    </source>
</evidence>
<dbReference type="GO" id="GO:1904680">
    <property type="term" value="F:peptide transmembrane transporter activity"/>
    <property type="evidence" value="ECO:0007669"/>
    <property type="project" value="TreeGrafter"/>
</dbReference>
<dbReference type="Gene3D" id="3.10.105.10">
    <property type="entry name" value="Dipeptide-binding Protein, Domain 3"/>
    <property type="match status" value="1"/>
</dbReference>
<evidence type="ECO:0000256" key="4">
    <source>
        <dbReference type="ARBA" id="ARBA00022729"/>
    </source>
</evidence>
<evidence type="ECO:0000256" key="3">
    <source>
        <dbReference type="ARBA" id="ARBA00022448"/>
    </source>
</evidence>
<evidence type="ECO:0000313" key="6">
    <source>
        <dbReference type="EMBL" id="TPE49291.1"/>
    </source>
</evidence>
<organism evidence="6 7">
    <name type="scientific">Amaricoccus solimangrovi</name>
    <dbReference type="NCBI Taxonomy" id="2589815"/>
    <lineage>
        <taxon>Bacteria</taxon>
        <taxon>Pseudomonadati</taxon>
        <taxon>Pseudomonadota</taxon>
        <taxon>Alphaproteobacteria</taxon>
        <taxon>Rhodobacterales</taxon>
        <taxon>Paracoccaceae</taxon>
        <taxon>Amaricoccus</taxon>
    </lineage>
</organism>
<feature type="domain" description="Solute-binding protein family 5" evidence="5">
    <location>
        <begin position="125"/>
        <end position="489"/>
    </location>
</feature>
<dbReference type="GO" id="GO:0030288">
    <property type="term" value="C:outer membrane-bounded periplasmic space"/>
    <property type="evidence" value="ECO:0007669"/>
    <property type="project" value="UniProtKB-ARBA"/>
</dbReference>